<feature type="chain" id="PRO_5025424892" evidence="1">
    <location>
        <begin position="35"/>
        <end position="289"/>
    </location>
</feature>
<protein>
    <submittedName>
        <fullName evidence="2">Uncharacterized protein</fullName>
    </submittedName>
</protein>
<proteinExistence type="predicted"/>
<evidence type="ECO:0000313" key="3">
    <source>
        <dbReference type="Proteomes" id="UP000799438"/>
    </source>
</evidence>
<feature type="signal peptide" evidence="1">
    <location>
        <begin position="1"/>
        <end position="34"/>
    </location>
</feature>
<keyword evidence="1" id="KW-0732">Signal</keyword>
<evidence type="ECO:0000256" key="1">
    <source>
        <dbReference type="SAM" id="SignalP"/>
    </source>
</evidence>
<dbReference type="Proteomes" id="UP000799438">
    <property type="component" value="Unassembled WGS sequence"/>
</dbReference>
<name>A0A6A6B3E7_9PEZI</name>
<organism evidence="2 3">
    <name type="scientific">Aplosporella prunicola CBS 121167</name>
    <dbReference type="NCBI Taxonomy" id="1176127"/>
    <lineage>
        <taxon>Eukaryota</taxon>
        <taxon>Fungi</taxon>
        <taxon>Dikarya</taxon>
        <taxon>Ascomycota</taxon>
        <taxon>Pezizomycotina</taxon>
        <taxon>Dothideomycetes</taxon>
        <taxon>Dothideomycetes incertae sedis</taxon>
        <taxon>Botryosphaeriales</taxon>
        <taxon>Aplosporellaceae</taxon>
        <taxon>Aplosporella</taxon>
    </lineage>
</organism>
<dbReference type="EMBL" id="ML995499">
    <property type="protein sequence ID" value="KAF2137893.1"/>
    <property type="molecule type" value="Genomic_DNA"/>
</dbReference>
<sequence>MALPMALKKKKPVICLRHLIYCLLAMRFFARACADNSNPLVLSLLRAQDYLYLPLPLTSWALSTATRCNARSASWATINCEISKSRLPPYRPITTSHPPPRPHSIIFSNDSSTSDSGFSFSQPTPAVMMARRIRTLSTQSFTKSPGTPCTAANDGAIHTKASRKLSLVAQCLKTRLFAELEPTTLHSRYFAESEMAEFVSHKPFRDFIEANGSRSYVDAWNAFDMTGLPDDFMSVPVDDTPNTHVPLRLNPARNPAWSSLIGKNHDITKHWLATNIRLASVWRGPGARA</sequence>
<dbReference type="AlphaFoldDB" id="A0A6A6B3E7"/>
<evidence type="ECO:0000313" key="2">
    <source>
        <dbReference type="EMBL" id="KAF2137893.1"/>
    </source>
</evidence>
<accession>A0A6A6B3E7</accession>
<reference evidence="2" key="1">
    <citation type="journal article" date="2020" name="Stud. Mycol.">
        <title>101 Dothideomycetes genomes: a test case for predicting lifestyles and emergence of pathogens.</title>
        <authorList>
            <person name="Haridas S."/>
            <person name="Albert R."/>
            <person name="Binder M."/>
            <person name="Bloem J."/>
            <person name="Labutti K."/>
            <person name="Salamov A."/>
            <person name="Andreopoulos B."/>
            <person name="Baker S."/>
            <person name="Barry K."/>
            <person name="Bills G."/>
            <person name="Bluhm B."/>
            <person name="Cannon C."/>
            <person name="Castanera R."/>
            <person name="Culley D."/>
            <person name="Daum C."/>
            <person name="Ezra D."/>
            <person name="Gonzalez J."/>
            <person name="Henrissat B."/>
            <person name="Kuo A."/>
            <person name="Liang C."/>
            <person name="Lipzen A."/>
            <person name="Lutzoni F."/>
            <person name="Magnuson J."/>
            <person name="Mondo S."/>
            <person name="Nolan M."/>
            <person name="Ohm R."/>
            <person name="Pangilinan J."/>
            <person name="Park H.-J."/>
            <person name="Ramirez L."/>
            <person name="Alfaro M."/>
            <person name="Sun H."/>
            <person name="Tritt A."/>
            <person name="Yoshinaga Y."/>
            <person name="Zwiers L.-H."/>
            <person name="Turgeon B."/>
            <person name="Goodwin S."/>
            <person name="Spatafora J."/>
            <person name="Crous P."/>
            <person name="Grigoriev I."/>
        </authorList>
    </citation>
    <scope>NUCLEOTIDE SEQUENCE</scope>
    <source>
        <strain evidence="2">CBS 121167</strain>
    </source>
</reference>
<dbReference type="GeneID" id="54301000"/>
<dbReference type="RefSeq" id="XP_033393608.1">
    <property type="nucleotide sequence ID" value="XM_033543503.1"/>
</dbReference>
<keyword evidence="3" id="KW-1185">Reference proteome</keyword>
<gene>
    <name evidence="2" type="ORF">K452DRAFT_312029</name>
</gene>